<name>A0A1E5UGT2_9FLAO</name>
<sequence>MENIRIFCEGVSDQRFLRDFIFLNYDIEISDKQLKKNEIIHNLGGWTNLKNLKNKITEELFEFTSLIFLDADDEKTAEKAGKEKTEKFIDDLMLEWNWKNYDKYIFPNNIEEKGEVEDFFEKIINKENSDIFDCWNSFEKCLLDKNKSYMIPAKKSKVYLYHEALIENKDNCKDSGRDFKDSKLWDLDCENNLYLKNLKEFLDKYLKVN</sequence>
<comment type="caution">
    <text evidence="1">The sequence shown here is derived from an EMBL/GenBank/DDBJ whole genome shotgun (WGS) entry which is preliminary data.</text>
</comment>
<dbReference type="Proteomes" id="UP000095601">
    <property type="component" value="Unassembled WGS sequence"/>
</dbReference>
<gene>
    <name evidence="1" type="ORF">BHF72_1535</name>
</gene>
<dbReference type="EMBL" id="MKGI01000012">
    <property type="protein sequence ID" value="OEL12077.1"/>
    <property type="molecule type" value="Genomic_DNA"/>
</dbReference>
<dbReference type="AlphaFoldDB" id="A0A1E5UGT2"/>
<dbReference type="RefSeq" id="WP_069797189.1">
    <property type="nucleotide sequence ID" value="NZ_CP034157.1"/>
</dbReference>
<reference evidence="1 2" key="1">
    <citation type="submission" date="2016-09" db="EMBL/GenBank/DDBJ databases">
        <authorList>
            <person name="Capua I."/>
            <person name="De Benedictis P."/>
            <person name="Joannis T."/>
            <person name="Lombin L.H."/>
            <person name="Cattoli G."/>
        </authorList>
    </citation>
    <scope>NUCLEOTIDE SEQUENCE [LARGE SCALE GENOMIC DNA]</scope>
    <source>
        <strain evidence="1 2">NRS-1</strain>
    </source>
</reference>
<evidence type="ECO:0000313" key="1">
    <source>
        <dbReference type="EMBL" id="OEL12077.1"/>
    </source>
</evidence>
<dbReference type="InterPro" id="IPR024508">
    <property type="entry name" value="DUF3226"/>
</dbReference>
<evidence type="ECO:0008006" key="3">
    <source>
        <dbReference type="Google" id="ProtNLM"/>
    </source>
</evidence>
<dbReference type="STRING" id="237258.SAMN04489756_106122"/>
<dbReference type="Pfam" id="PF11536">
    <property type="entry name" value="DUF3226"/>
    <property type="match status" value="1"/>
</dbReference>
<proteinExistence type="predicted"/>
<keyword evidence="2" id="KW-1185">Reference proteome</keyword>
<evidence type="ECO:0000313" key="2">
    <source>
        <dbReference type="Proteomes" id="UP000095601"/>
    </source>
</evidence>
<dbReference type="OrthoDB" id="980363at2"/>
<organism evidence="1 2">
    <name type="scientific">Cloacibacterium normanense</name>
    <dbReference type="NCBI Taxonomy" id="237258"/>
    <lineage>
        <taxon>Bacteria</taxon>
        <taxon>Pseudomonadati</taxon>
        <taxon>Bacteroidota</taxon>
        <taxon>Flavobacteriia</taxon>
        <taxon>Flavobacteriales</taxon>
        <taxon>Weeksellaceae</taxon>
    </lineage>
</organism>
<dbReference type="KEGG" id="cnr:EB819_01515"/>
<accession>A0A1E5UGT2</accession>
<protein>
    <recommendedName>
        <fullName evidence="3">DUF4435 domain-containing protein</fullName>
    </recommendedName>
</protein>